<evidence type="ECO:0000313" key="4">
    <source>
        <dbReference type="EMBL" id="GAA4111266.1"/>
    </source>
</evidence>
<keyword evidence="1" id="KW-0808">Transferase</keyword>
<comment type="caution">
    <text evidence="4">The sequence shown here is derived from an EMBL/GenBank/DDBJ whole genome shotgun (WGS) entry which is preliminary data.</text>
</comment>
<dbReference type="PANTHER" id="PTHR43072">
    <property type="entry name" value="N-ACETYLTRANSFERASE"/>
    <property type="match status" value="1"/>
</dbReference>
<gene>
    <name evidence="4" type="ORF">GCM10022393_08840</name>
</gene>
<dbReference type="PANTHER" id="PTHR43072:SF23">
    <property type="entry name" value="UPF0039 PROTEIN C11D3.02C"/>
    <property type="match status" value="1"/>
</dbReference>
<dbReference type="CDD" id="cd04301">
    <property type="entry name" value="NAT_SF"/>
    <property type="match status" value="1"/>
</dbReference>
<dbReference type="EMBL" id="BAABCW010000002">
    <property type="protein sequence ID" value="GAA4111266.1"/>
    <property type="molecule type" value="Genomic_DNA"/>
</dbReference>
<dbReference type="Gene3D" id="3.40.630.30">
    <property type="match status" value="1"/>
</dbReference>
<protein>
    <submittedName>
        <fullName evidence="4">GNAT family N-acetyltransferase</fullName>
    </submittedName>
</protein>
<accession>A0ABP7XC71</accession>
<dbReference type="Proteomes" id="UP001500459">
    <property type="component" value="Unassembled WGS sequence"/>
</dbReference>
<dbReference type="RefSeq" id="WP_344925114.1">
    <property type="nucleotide sequence ID" value="NZ_BAABCW010000002.1"/>
</dbReference>
<sequence length="169" mass="19304">MLVAPFSEIKIQPFDISDWSIISVIYQEGIDTKMATFETKIPTWEQWDLAHAKSCRLKAIMNNKIVGWAALSPISKRQVYKGVGEVSIYILSKYRNQGIGKSLLSALISESEKVGFWSLQASIFNTNKASLQLHTSMGFRIIGYKEKIGKLDDIWYDNTILEKRSNYFI</sequence>
<feature type="domain" description="N-acetyltransferase" evidence="3">
    <location>
        <begin position="9"/>
        <end position="161"/>
    </location>
</feature>
<dbReference type="SUPFAM" id="SSF55729">
    <property type="entry name" value="Acyl-CoA N-acyltransferases (Nat)"/>
    <property type="match status" value="1"/>
</dbReference>
<reference evidence="5" key="1">
    <citation type="journal article" date="2019" name="Int. J. Syst. Evol. Microbiol.">
        <title>The Global Catalogue of Microorganisms (GCM) 10K type strain sequencing project: providing services to taxonomists for standard genome sequencing and annotation.</title>
        <authorList>
            <consortium name="The Broad Institute Genomics Platform"/>
            <consortium name="The Broad Institute Genome Sequencing Center for Infectious Disease"/>
            <person name="Wu L."/>
            <person name="Ma J."/>
        </authorList>
    </citation>
    <scope>NUCLEOTIDE SEQUENCE [LARGE SCALE GENOMIC DNA]</scope>
    <source>
        <strain evidence="5">JCM 17106</strain>
    </source>
</reference>
<organism evidence="4 5">
    <name type="scientific">Aquimarina addita</name>
    <dbReference type="NCBI Taxonomy" id="870485"/>
    <lineage>
        <taxon>Bacteria</taxon>
        <taxon>Pseudomonadati</taxon>
        <taxon>Bacteroidota</taxon>
        <taxon>Flavobacteriia</taxon>
        <taxon>Flavobacteriales</taxon>
        <taxon>Flavobacteriaceae</taxon>
        <taxon>Aquimarina</taxon>
    </lineage>
</organism>
<evidence type="ECO:0000259" key="3">
    <source>
        <dbReference type="PROSITE" id="PS51186"/>
    </source>
</evidence>
<keyword evidence="2" id="KW-0012">Acyltransferase</keyword>
<evidence type="ECO:0000256" key="1">
    <source>
        <dbReference type="ARBA" id="ARBA00022679"/>
    </source>
</evidence>
<dbReference type="InterPro" id="IPR000182">
    <property type="entry name" value="GNAT_dom"/>
</dbReference>
<dbReference type="InterPro" id="IPR016181">
    <property type="entry name" value="Acyl_CoA_acyltransferase"/>
</dbReference>
<dbReference type="PROSITE" id="PS51186">
    <property type="entry name" value="GNAT"/>
    <property type="match status" value="1"/>
</dbReference>
<name>A0ABP7XC71_9FLAO</name>
<evidence type="ECO:0000313" key="5">
    <source>
        <dbReference type="Proteomes" id="UP001500459"/>
    </source>
</evidence>
<evidence type="ECO:0000256" key="2">
    <source>
        <dbReference type="ARBA" id="ARBA00023315"/>
    </source>
</evidence>
<proteinExistence type="predicted"/>
<dbReference type="Pfam" id="PF00583">
    <property type="entry name" value="Acetyltransf_1"/>
    <property type="match status" value="1"/>
</dbReference>
<keyword evidence="5" id="KW-1185">Reference proteome</keyword>